<reference evidence="1 2" key="1">
    <citation type="journal article" date="2014" name="PLoS Genet.">
        <title>The Genome of Spironucleus salmonicida Highlights a Fish Pathogen Adapted to Fluctuating Environments.</title>
        <authorList>
            <person name="Xu F."/>
            <person name="Jerlstrom-Hultqvist J."/>
            <person name="Einarsson E."/>
            <person name="Astvaldsson A."/>
            <person name="Svard S.G."/>
            <person name="Andersson J.O."/>
        </authorList>
    </citation>
    <scope>NUCLEOTIDE SEQUENCE</scope>
    <source>
        <strain evidence="2">ATCC 50377</strain>
    </source>
</reference>
<proteinExistence type="predicted"/>
<organism evidence="1">
    <name type="scientific">Spironucleus salmonicida</name>
    <dbReference type="NCBI Taxonomy" id="348837"/>
    <lineage>
        <taxon>Eukaryota</taxon>
        <taxon>Metamonada</taxon>
        <taxon>Diplomonadida</taxon>
        <taxon>Hexamitidae</taxon>
        <taxon>Hexamitinae</taxon>
        <taxon>Spironucleus</taxon>
    </lineage>
</organism>
<dbReference type="EMBL" id="KI546073">
    <property type="protein sequence ID" value="EST46601.1"/>
    <property type="molecule type" value="Genomic_DNA"/>
</dbReference>
<dbReference type="EMBL" id="AUWU02000007">
    <property type="protein sequence ID" value="KAH0571320.1"/>
    <property type="molecule type" value="Genomic_DNA"/>
</dbReference>
<keyword evidence="3" id="KW-1185">Reference proteome</keyword>
<protein>
    <submittedName>
        <fullName evidence="1">Uncharacterized protein</fullName>
    </submittedName>
</protein>
<name>V6LSC4_9EUKA</name>
<evidence type="ECO:0000313" key="1">
    <source>
        <dbReference type="EMBL" id="EST46601.1"/>
    </source>
</evidence>
<evidence type="ECO:0000313" key="2">
    <source>
        <dbReference type="EMBL" id="KAH0571320.1"/>
    </source>
</evidence>
<sequence>MNLPSKVLLSYLIPTDSVDIDVNNLLDHQKALLSRFNEVIINANPTYLITSQIQHIQTLISSFNSLQLSQQEIAFIENTKIFFGLRSTTLDEFAARFQIQSDQVVETIKIKKAKAKVQTQKQQITTQEQFDTIFFVSSLENQIKMYKLNFAKTSYAAMTNKDLYFSLVPKYQICQFYQQYMTIADHIFLIDELLKNKQYINKIQCLCTKEILYEFPTIGQKVFQYIIQKKNFGDQLFDLRKELDISDKDLYSACFEGLISRTQQFTICDQNIGHFYSIFDQFMTKDEFQELFNVNQHYFVQKNQINTINILTIIGNLKFQADINLNPKLFFVLDYEFDGNVKFFANNMQMQEIKIYYGNEQLDSSVIDKIPTQIIKNLSNYSFRLDCKNQFVYCLFKLDDSFYEWSQQLSNNSFTSYLLEDAKILIHSSQCKKLKYNNKILDYIDGNSIDILEFTDQHLDVQLLDIFGNITNEIIYKPTIQSTISANIDFTQVGQSKLIVNNLYPEVVYNYKDQRIQKIIDTDLNLELFITEFGKKKIIHKQPLPKIFTEIDLSMYELFYVQQFEAVISGVIEGKIIQCSDSYVVQGFPCLCKIYSYINSIDIHLFNQQCNLQNVQVSVTTFQRPLSNQSDLLTDKNGLVSIKIEEGNTPQAIEIQFQYLEQLYKLSHTIQCHDSIILPLLNVSKNGTIKTFIPDSNPMKYYINNEPLIYKDGTLQLNNTIQSGEHALYVYNNNIRKKVARVNILEQSNINDELLHIIPIDDNTFAVSKCDISISGIFSNSIQNFQLSSQNTKFQSVKPPQPPHFNISQILHISEEQKYNQLLAGAFTDSECTATFAAPFPSIFIKEKQVQPMQQIMQAECMNNCVDGMQRQKQKRSAFMGGANFSANRMEGGMSAPCCFAAPGGYMARTDEFLEISSQNITEIQHFAGPDLALKPQKIGFQITEHANYNTIQLTYTGHTAILISLSQKAKILTLQKSVKKSPLPVEPYEQKRQNLTISNFIFSSSGTTINTNNHLARHSPILKMLYSWHTFNIPQKIFLTHQNSCVELMLFIKLNDFPFFESYGKVIFTNKMLVKSVMSAFILDDLEYLDIVGKVFWSLNPIEQFFVLFSQKQRNSDNFEQFIALCDNKNEFDESDFINQCFLAENQLYQIQYNNEYNEMEFYSQTDLTSFSYCDMFKQLLTFVRTPNFSQMHQTQYNILVILLWNQQWKVQKLESEDTVQNHISGKLLLNGQSTCTLNRKNTIQLQIGGKFMKNLNVHYQIYNVDIIQEHSINQFDLNEVEHQITLAEVYPKQEFSLFLKIYQNELLISTFKFEVQPNQDQFNIINTYQTAQINCIEDWINLMIQYPQIKQKDLCQIFIKKTGDKSIAYQFYLKLLSFGIFNPWLLRYSDNQDLVGMQAIYLQQNSQDFVQMYKYTITEQLPFIRERCLKNEWNIEFQKFILRSIFNCQNGLLFTQLVKHGYMRYAGPLCDIVQDNARYNVVVGYYQKCVNKRDFDPNLSFNQFNIQFNINMDKITRVFSYKIENQMFVSNQEVQIGIGSWAYEPVKKCSLKANQQIYVPSDKYLTIYRDTFSPIIVTPQTLQVDISMIQHGIQVSKGGAPIRNLLVISQKDNVIQQVTYTDRSGRARCSGSVTIYESINNFVTL</sequence>
<dbReference type="VEuPathDB" id="GiardiaDB:SS50377_27621"/>
<evidence type="ECO:0000313" key="3">
    <source>
        <dbReference type="Proteomes" id="UP000018208"/>
    </source>
</evidence>
<dbReference type="Proteomes" id="UP000018208">
    <property type="component" value="Unassembled WGS sequence"/>
</dbReference>
<gene>
    <name evidence="1" type="ORF">SS50377_13405</name>
    <name evidence="2" type="ORF">SS50377_27621</name>
</gene>
<accession>V6LSC4</accession>
<reference evidence="2" key="2">
    <citation type="submission" date="2020-12" db="EMBL/GenBank/DDBJ databases">
        <title>New Spironucleus salmonicida genome in near-complete chromosomes.</title>
        <authorList>
            <person name="Xu F."/>
            <person name="Kurt Z."/>
            <person name="Jimenez-Gonzalez A."/>
            <person name="Astvaldsson A."/>
            <person name="Andersson J.O."/>
            <person name="Svard S.G."/>
        </authorList>
    </citation>
    <scope>NUCLEOTIDE SEQUENCE</scope>
    <source>
        <strain evidence="2">ATCC 50377</strain>
    </source>
</reference>